<feature type="chain" id="PRO_5011446441" description="Secreted protein" evidence="2">
    <location>
        <begin position="17"/>
        <end position="98"/>
    </location>
</feature>
<reference evidence="4" key="1">
    <citation type="submission" date="2016-10" db="EMBL/GenBank/DDBJ databases">
        <authorList>
            <person name="Varghese N."/>
            <person name="Submissions S."/>
        </authorList>
    </citation>
    <scope>NUCLEOTIDE SEQUENCE [LARGE SCALE GENOMIC DNA]</scope>
    <source>
        <strain evidence="4">DSM 16858</strain>
    </source>
</reference>
<dbReference type="Proteomes" id="UP000199181">
    <property type="component" value="Unassembled WGS sequence"/>
</dbReference>
<proteinExistence type="predicted"/>
<sequence>MRRLLVSMLAMVAIHAAGCGGTGEEELSTPSETDKTQAGPVDGPRQGTRKTYFSDASLTTVVGQRESGCPPSTSMINWGVTSSYFETMTFFCYQEPQE</sequence>
<evidence type="ECO:0000313" key="3">
    <source>
        <dbReference type="EMBL" id="SET74062.1"/>
    </source>
</evidence>
<evidence type="ECO:0000256" key="2">
    <source>
        <dbReference type="SAM" id="SignalP"/>
    </source>
</evidence>
<name>A0A1I0GSI9_9BACT</name>
<gene>
    <name evidence="3" type="ORF">SAMN05443639_104143</name>
</gene>
<dbReference type="EMBL" id="FOIJ01000004">
    <property type="protein sequence ID" value="SET74062.1"/>
    <property type="molecule type" value="Genomic_DNA"/>
</dbReference>
<dbReference type="InterPro" id="IPR046256">
    <property type="entry name" value="DUF6289"/>
</dbReference>
<protein>
    <recommendedName>
        <fullName evidence="5">Secreted protein</fullName>
    </recommendedName>
</protein>
<dbReference type="Pfam" id="PF19806">
    <property type="entry name" value="DUF6289"/>
    <property type="match status" value="1"/>
</dbReference>
<keyword evidence="4" id="KW-1185">Reference proteome</keyword>
<accession>A0A1I0GSI9</accession>
<dbReference type="RefSeq" id="WP_143076026.1">
    <property type="nucleotide sequence ID" value="NZ_FOIJ01000004.1"/>
</dbReference>
<feature type="signal peptide" evidence="2">
    <location>
        <begin position="1"/>
        <end position="16"/>
    </location>
</feature>
<evidence type="ECO:0000256" key="1">
    <source>
        <dbReference type="SAM" id="MobiDB-lite"/>
    </source>
</evidence>
<evidence type="ECO:0008006" key="5">
    <source>
        <dbReference type="Google" id="ProtNLM"/>
    </source>
</evidence>
<dbReference type="AlphaFoldDB" id="A0A1I0GSI9"/>
<evidence type="ECO:0000313" key="4">
    <source>
        <dbReference type="Proteomes" id="UP000199181"/>
    </source>
</evidence>
<feature type="region of interest" description="Disordered" evidence="1">
    <location>
        <begin position="19"/>
        <end position="50"/>
    </location>
</feature>
<organism evidence="3 4">
    <name type="scientific">Stigmatella erecta</name>
    <dbReference type="NCBI Taxonomy" id="83460"/>
    <lineage>
        <taxon>Bacteria</taxon>
        <taxon>Pseudomonadati</taxon>
        <taxon>Myxococcota</taxon>
        <taxon>Myxococcia</taxon>
        <taxon>Myxococcales</taxon>
        <taxon>Cystobacterineae</taxon>
        <taxon>Archangiaceae</taxon>
        <taxon>Stigmatella</taxon>
    </lineage>
</organism>
<keyword evidence="2" id="KW-0732">Signal</keyword>